<dbReference type="EMBL" id="CAJVRM010000749">
    <property type="protein sequence ID" value="CAG8984070.1"/>
    <property type="molecule type" value="Genomic_DNA"/>
</dbReference>
<comment type="caution">
    <text evidence="10">The sequence shown here is derived from an EMBL/GenBank/DDBJ whole genome shotgun (WGS) entry which is preliminary data.</text>
</comment>
<dbReference type="EC" id="3.6.1.-" evidence="7"/>
<keyword evidence="7" id="KW-0694">RNA-binding</keyword>
<comment type="subcellular location">
    <subcellularLocation>
        <location evidence="7">Nucleus</location>
    </subcellularLocation>
</comment>
<dbReference type="GO" id="GO:0005634">
    <property type="term" value="C:nucleus"/>
    <property type="evidence" value="ECO:0007669"/>
    <property type="project" value="UniProtKB-SubCell"/>
</dbReference>
<keyword evidence="7" id="KW-0540">Nuclease</keyword>
<protein>
    <recommendedName>
        <fullName evidence="7">Decapping nuclease</fullName>
        <ecNumber evidence="7">3.6.1.-</ecNumber>
    </recommendedName>
</protein>
<dbReference type="GO" id="GO:0003723">
    <property type="term" value="F:RNA binding"/>
    <property type="evidence" value="ECO:0007669"/>
    <property type="project" value="UniProtKB-KW"/>
</dbReference>
<dbReference type="InterPro" id="IPR039039">
    <property type="entry name" value="RAI1-like_fam"/>
</dbReference>
<evidence type="ECO:0000256" key="8">
    <source>
        <dbReference type="SAM" id="MobiDB-lite"/>
    </source>
</evidence>
<evidence type="ECO:0000256" key="7">
    <source>
        <dbReference type="RuleBase" id="RU367113"/>
    </source>
</evidence>
<accession>A0A9N9M3N1</accession>
<sequence>MSASFDIQPIGRFAGQSAPVKRPREIACFSYDEKHQFRLDDSSIKYYYPPTLGADLKKGFDTFEKLDDTADDHLDSLLRTIMAHEEKTGKPVEADFITWRGMMTKFLAAIFSDRDSFEMNATLFQVSVPLSIHMDFVEENHEYKVQSQRRQSQQPTRPGQQSQDMMSFWGYKFETLCLLPQTWAETERDYIENRENEVVSNHAQYCSVVRTGIGNNTMVLGGEVDAIWDSKPEDENTPINWVELKTSADIRNERDMVTFERKLMKFWIQSFLLGVPKIIVGFRTPDGILKRTEEINTASIPNTVKRAGKGTWDGNMCINFASGLLDFLKVTITGDGVWRIRRRERSSVIEVFKQEETGHGDILHDDFISWRSNLRIKEEVVEKEEVQEN</sequence>
<keyword evidence="7" id="KW-0479">Metal-binding</keyword>
<evidence type="ECO:0000256" key="3">
    <source>
        <dbReference type="ARBA" id="ARBA00044676"/>
    </source>
</evidence>
<comment type="catalytic activity">
    <reaction evidence="6">
        <text>a 5'-end NAD(+)-phospho-ribonucleoside in mRNA + H2O = a 5'-end phospho-ribonucleoside in mRNA + NAD(+) + H(+)</text>
        <dbReference type="Rhea" id="RHEA:60880"/>
        <dbReference type="Rhea" id="RHEA-COMP:15692"/>
        <dbReference type="Rhea" id="RHEA-COMP:15698"/>
        <dbReference type="ChEBI" id="CHEBI:15377"/>
        <dbReference type="ChEBI" id="CHEBI:15378"/>
        <dbReference type="ChEBI" id="CHEBI:57540"/>
        <dbReference type="ChEBI" id="CHEBI:138282"/>
        <dbReference type="ChEBI" id="CHEBI:144029"/>
    </reaction>
    <physiologicalReaction direction="left-to-right" evidence="6">
        <dbReference type="Rhea" id="RHEA:60881"/>
    </physiologicalReaction>
</comment>
<comment type="cofactor">
    <cofactor evidence="1 7">
        <name>a divalent metal cation</name>
        <dbReference type="ChEBI" id="CHEBI:60240"/>
    </cofactor>
</comment>
<keyword evidence="7" id="KW-0539">Nucleus</keyword>
<dbReference type="OrthoDB" id="5853397at2759"/>
<evidence type="ECO:0000313" key="10">
    <source>
        <dbReference type="EMBL" id="CAG8984070.1"/>
    </source>
</evidence>
<keyword evidence="7" id="KW-0547">Nucleotide-binding</keyword>
<dbReference type="GO" id="GO:0034353">
    <property type="term" value="F:mRNA 5'-diphosphatase activity"/>
    <property type="evidence" value="ECO:0007669"/>
    <property type="project" value="TreeGrafter"/>
</dbReference>
<dbReference type="Pfam" id="PF08652">
    <property type="entry name" value="RAI1"/>
    <property type="match status" value="1"/>
</dbReference>
<evidence type="ECO:0000259" key="9">
    <source>
        <dbReference type="Pfam" id="PF08652"/>
    </source>
</evidence>
<keyword evidence="7" id="KW-0378">Hydrolase</keyword>
<evidence type="ECO:0000256" key="6">
    <source>
        <dbReference type="ARBA" id="ARBA00048124"/>
    </source>
</evidence>
<dbReference type="AlphaFoldDB" id="A0A9N9M3N1"/>
<comment type="function">
    <text evidence="5">Decapping enzyme for NAD-capped RNAs: specifically hydrolyzes the nicotinamide adenine dinucleotide (NAD) cap from a subset of RNAs by removing the entire NAD moiety from the 5'-end of an NAD-capped RNA. The NAD-cap is present at the 5'-end of some RNAs and snoRNAs. In contrast to the canonical 5'-end N7 methylguanosine (m7G) cap, the NAD cap promotes mRNA decay. Also acts as a non-canonical decapping enzyme that removes the entire cap structure of m7G capped or incompletely capped RNAs. Has decapping activity toward incomplete 5'-end m7G cap mRNAs such as unmethylated 5'-end-capped RNA (cap0), while it has no activity toward 2'-O-ribose methylated m7G cap (cap1). Also possesses RNA 5'-pyrophosphohydrolase activity by hydrolyzing the 5'-end triphosphate to release pyrophosphates. Stimulates exoribonuclease activity of Rat1, allowing it to degrade RNAs with stable secondary structure more effectively.</text>
</comment>
<comment type="catalytic activity">
    <reaction evidence="3">
        <text>a 5'-end (N(7)-methyl 5'-triphosphoguanosine)-ribonucleoside-ribonucleotide in mRNA + H2O = a (N(7)-methyl 5'-triphosphoguanosine)-nucleoside + a 5'-end phospho-ribonucleoside in mRNA + H(+)</text>
        <dbReference type="Rhea" id="RHEA:66928"/>
        <dbReference type="Rhea" id="RHEA-COMP:15692"/>
        <dbReference type="Rhea" id="RHEA-COMP:17313"/>
        <dbReference type="ChEBI" id="CHEBI:15377"/>
        <dbReference type="ChEBI" id="CHEBI:15378"/>
        <dbReference type="ChEBI" id="CHEBI:138282"/>
        <dbReference type="ChEBI" id="CHEBI:172876"/>
        <dbReference type="ChEBI" id="CHEBI:172877"/>
    </reaction>
    <physiologicalReaction direction="left-to-right" evidence="3">
        <dbReference type="Rhea" id="RHEA:66929"/>
    </physiologicalReaction>
</comment>
<feature type="region of interest" description="Disordered" evidence="8">
    <location>
        <begin position="143"/>
        <end position="163"/>
    </location>
</feature>
<dbReference type="InterPro" id="IPR013961">
    <property type="entry name" value="RAI1"/>
</dbReference>
<organism evidence="10 11">
    <name type="scientific">Hymenoscyphus albidus</name>
    <dbReference type="NCBI Taxonomy" id="595503"/>
    <lineage>
        <taxon>Eukaryota</taxon>
        <taxon>Fungi</taxon>
        <taxon>Dikarya</taxon>
        <taxon>Ascomycota</taxon>
        <taxon>Pezizomycotina</taxon>
        <taxon>Leotiomycetes</taxon>
        <taxon>Helotiales</taxon>
        <taxon>Helotiaceae</taxon>
        <taxon>Hymenoscyphus</taxon>
    </lineage>
</organism>
<proteinExistence type="inferred from homology"/>
<reference evidence="10" key="1">
    <citation type="submission" date="2021-07" db="EMBL/GenBank/DDBJ databases">
        <authorList>
            <person name="Durling M."/>
        </authorList>
    </citation>
    <scope>NUCLEOTIDE SEQUENCE</scope>
</reference>
<dbReference type="GO" id="GO:0000166">
    <property type="term" value="F:nucleotide binding"/>
    <property type="evidence" value="ECO:0007669"/>
    <property type="project" value="UniProtKB-KW"/>
</dbReference>
<dbReference type="PANTHER" id="PTHR12395">
    <property type="entry name" value="DOM-3 RELATED"/>
    <property type="match status" value="1"/>
</dbReference>
<comment type="catalytic activity">
    <reaction evidence="4">
        <text>a 5'-end triphospho-ribonucleoside in mRNA + H2O = a 5'-end phospho-ribonucleoside in mRNA + diphosphate + H(+)</text>
        <dbReference type="Rhea" id="RHEA:78683"/>
        <dbReference type="Rhea" id="RHEA-COMP:15692"/>
        <dbReference type="Rhea" id="RHEA-COMP:17164"/>
        <dbReference type="ChEBI" id="CHEBI:15377"/>
        <dbReference type="ChEBI" id="CHEBI:15378"/>
        <dbReference type="ChEBI" id="CHEBI:33019"/>
        <dbReference type="ChEBI" id="CHEBI:138282"/>
        <dbReference type="ChEBI" id="CHEBI:167618"/>
    </reaction>
    <physiologicalReaction direction="left-to-right" evidence="4">
        <dbReference type="Rhea" id="RHEA:78684"/>
    </physiologicalReaction>
</comment>
<evidence type="ECO:0000313" key="11">
    <source>
        <dbReference type="Proteomes" id="UP000701801"/>
    </source>
</evidence>
<evidence type="ECO:0000256" key="2">
    <source>
        <dbReference type="ARBA" id="ARBA00006562"/>
    </source>
</evidence>
<keyword evidence="11" id="KW-1185">Reference proteome</keyword>
<feature type="compositionally biased region" description="Low complexity" evidence="8">
    <location>
        <begin position="146"/>
        <end position="163"/>
    </location>
</feature>
<name>A0A9N9M3N1_9HELO</name>
<dbReference type="GO" id="GO:0110155">
    <property type="term" value="P:NAD-cap decapping"/>
    <property type="evidence" value="ECO:0007669"/>
    <property type="project" value="TreeGrafter"/>
</dbReference>
<evidence type="ECO:0000256" key="5">
    <source>
        <dbReference type="ARBA" id="ARBA00046211"/>
    </source>
</evidence>
<gene>
    <name evidence="10" type="ORF">HYALB_00003012</name>
</gene>
<evidence type="ECO:0000256" key="4">
    <source>
        <dbReference type="ARBA" id="ARBA00044692"/>
    </source>
</evidence>
<evidence type="ECO:0000256" key="1">
    <source>
        <dbReference type="ARBA" id="ARBA00001968"/>
    </source>
</evidence>
<dbReference type="GO" id="GO:0046872">
    <property type="term" value="F:metal ion binding"/>
    <property type="evidence" value="ECO:0007669"/>
    <property type="project" value="UniProtKB-KW"/>
</dbReference>
<dbReference type="GO" id="GO:0005829">
    <property type="term" value="C:cytosol"/>
    <property type="evidence" value="ECO:0007669"/>
    <property type="project" value="TreeGrafter"/>
</dbReference>
<dbReference type="GO" id="GO:0004518">
    <property type="term" value="F:nuclease activity"/>
    <property type="evidence" value="ECO:0007669"/>
    <property type="project" value="UniProtKB-KW"/>
</dbReference>
<dbReference type="Proteomes" id="UP000701801">
    <property type="component" value="Unassembled WGS sequence"/>
</dbReference>
<dbReference type="GO" id="GO:0000956">
    <property type="term" value="P:nuclear-transcribed mRNA catabolic process"/>
    <property type="evidence" value="ECO:0007669"/>
    <property type="project" value="TreeGrafter"/>
</dbReference>
<feature type="domain" description="RAI1-like" evidence="9">
    <location>
        <begin position="21"/>
        <end position="367"/>
    </location>
</feature>
<comment type="similarity">
    <text evidence="2 7">Belongs to the DXO/Dom3Z family.</text>
</comment>
<dbReference type="PANTHER" id="PTHR12395:SF9">
    <property type="entry name" value="DECAPPING AND EXORIBONUCLEASE PROTEIN"/>
    <property type="match status" value="1"/>
</dbReference>